<evidence type="ECO:0000313" key="2">
    <source>
        <dbReference type="Proteomes" id="UP000789423"/>
    </source>
</evidence>
<evidence type="ECO:0000313" key="1">
    <source>
        <dbReference type="EMBL" id="CAG9612635.1"/>
    </source>
</evidence>
<dbReference type="EMBL" id="CAKJTI010000007">
    <property type="protein sequence ID" value="CAG9612635.1"/>
    <property type="molecule type" value="Genomic_DNA"/>
</dbReference>
<keyword evidence="2" id="KW-1185">Reference proteome</keyword>
<dbReference type="Proteomes" id="UP000789423">
    <property type="component" value="Unassembled WGS sequence"/>
</dbReference>
<accession>A0ABM8YAC5</accession>
<sequence length="94" mass="11367">MVGKEELIEAYREQLRIVLESKVEEFQMLGYDRVTAEDVWKCLKTRKWKKVDRDVRLHELVNDVLTLTANDYMTFLTMKAYQAPLWSFEEYENK</sequence>
<proteinExistence type="predicted"/>
<gene>
    <name evidence="1" type="primary">comN</name>
    <name evidence="1" type="ORF">BACCIP111899_01812</name>
</gene>
<name>A0ABM8YAC5_9BACI</name>
<dbReference type="Pfam" id="PF13797">
    <property type="entry name" value="Post_transc_reg"/>
    <property type="match status" value="1"/>
</dbReference>
<protein>
    <submittedName>
        <fullName evidence="1">Post-transcriptional regulator ComN</fullName>
    </submittedName>
</protein>
<comment type="caution">
    <text evidence="1">The sequence shown here is derived from an EMBL/GenBank/DDBJ whole genome shotgun (WGS) entry which is preliminary data.</text>
</comment>
<dbReference type="InterPro" id="IPR025716">
    <property type="entry name" value="Post-transcriptional_regulator"/>
</dbReference>
<organism evidence="1 2">
    <name type="scientific">Bacillus rhizoplanae</name>
    <dbReference type="NCBI Taxonomy" id="2880966"/>
    <lineage>
        <taxon>Bacteria</taxon>
        <taxon>Bacillati</taxon>
        <taxon>Bacillota</taxon>
        <taxon>Bacilli</taxon>
        <taxon>Bacillales</taxon>
        <taxon>Bacillaceae</taxon>
        <taxon>Bacillus</taxon>
    </lineage>
</organism>
<dbReference type="RefSeq" id="WP_230574790.1">
    <property type="nucleotide sequence ID" value="NZ_CAKJTI010000007.1"/>
</dbReference>
<reference evidence="1 2" key="1">
    <citation type="submission" date="2021-10" db="EMBL/GenBank/DDBJ databases">
        <authorList>
            <person name="Criscuolo A."/>
        </authorList>
    </citation>
    <scope>NUCLEOTIDE SEQUENCE [LARGE SCALE GENOMIC DNA]</scope>
    <source>
        <strain evidence="2">CIP 111899</strain>
    </source>
</reference>